<dbReference type="EMBL" id="CAJJDN010000101">
    <property type="protein sequence ID" value="CAD8112498.1"/>
    <property type="molecule type" value="Genomic_DNA"/>
</dbReference>
<comment type="caution">
    <text evidence="1">The sequence shown here is derived from an EMBL/GenBank/DDBJ whole genome shotgun (WGS) entry which is preliminary data.</text>
</comment>
<organism evidence="1 2">
    <name type="scientific">Paramecium sonneborni</name>
    <dbReference type="NCBI Taxonomy" id="65129"/>
    <lineage>
        <taxon>Eukaryota</taxon>
        <taxon>Sar</taxon>
        <taxon>Alveolata</taxon>
        <taxon>Ciliophora</taxon>
        <taxon>Intramacronucleata</taxon>
        <taxon>Oligohymenophorea</taxon>
        <taxon>Peniculida</taxon>
        <taxon>Parameciidae</taxon>
        <taxon>Paramecium</taxon>
    </lineage>
</organism>
<evidence type="ECO:0000313" key="2">
    <source>
        <dbReference type="Proteomes" id="UP000692954"/>
    </source>
</evidence>
<dbReference type="AlphaFoldDB" id="A0A8S1QA94"/>
<keyword evidence="2" id="KW-1185">Reference proteome</keyword>
<name>A0A8S1QA94_9CILI</name>
<proteinExistence type="predicted"/>
<sequence>MYLHQLIIQTIFNSNFEFFDYFQEFKKGKQIHLKFLAQFKNEIIHSQHDLKLKQINPILALLILQSKQSKL</sequence>
<accession>A0A8S1QA94</accession>
<protein>
    <submittedName>
        <fullName evidence="1">Uncharacterized protein</fullName>
    </submittedName>
</protein>
<evidence type="ECO:0000313" key="1">
    <source>
        <dbReference type="EMBL" id="CAD8112498.1"/>
    </source>
</evidence>
<gene>
    <name evidence="1" type="ORF">PSON_ATCC_30995.1.T1010027</name>
</gene>
<reference evidence="1" key="1">
    <citation type="submission" date="2021-01" db="EMBL/GenBank/DDBJ databases">
        <authorList>
            <consortium name="Genoscope - CEA"/>
            <person name="William W."/>
        </authorList>
    </citation>
    <scope>NUCLEOTIDE SEQUENCE</scope>
</reference>
<dbReference type="Proteomes" id="UP000692954">
    <property type="component" value="Unassembled WGS sequence"/>
</dbReference>